<dbReference type="GO" id="GO:0032153">
    <property type="term" value="C:cell division site"/>
    <property type="evidence" value="ECO:0007669"/>
    <property type="project" value="TreeGrafter"/>
</dbReference>
<sequence length="575" mass="61952">MSTPAHQPEQTSFTAPEGVYSLTDDFKPPVLHTQIVNSPNLYPSMLTTVTVNFQGKVQAQRFAAILRRQDKDKQDEAHHDGESDVSSEGEEGDAPADPDIPPPTPGIFSPSPDPFQGKRKPPRATHNIRSTSSSFVTRIHTAEGLTKHLSSKSGEVTFVFYTGGKSFFWCELGGQQKEPLARVTFAAFPTCSDVNRSTSGSEALDLVIGFNTGDLMWFDPLSSRYVRINKGGCMTTSPVTCVRWVPGHRSMFLASHADGTILVYDKEREDGAVVPGAGVLESGWNALEQMIVLPTQQEREREKDKLRNPVSYWRICRRAITDFSFSPDLRYISTTSEDGCLRILDPSTPTLLSTFSSYFGSLTCCAWTGDSKYVITGGQDDLLSVFSISRSLSSGGGAGAGGGLELELVARCQGHGSFVASVAVDMARCRQGEYRFASVGEDKQVVFWDYAPFGSGGGGGGGAGGGGGMEAGMGGRGRRETLRGSGAGAAGAGGERESKYHPAPARAVVPVIYPTMAIPLQGDLLSSLAFSPLYLLTVTRPGWVKSWARPMEREREKMSDQKRELLARGGEEGRG</sequence>
<gene>
    <name evidence="4" type="ORF">DACRYDRAFT_74308</name>
</gene>
<dbReference type="OrthoDB" id="3367at2759"/>
<dbReference type="OMA" id="MCVCWSP"/>
<keyword evidence="1" id="KW-0853">WD repeat</keyword>
<dbReference type="PANTHER" id="PTHR14107">
    <property type="entry name" value="WD REPEAT PROTEIN"/>
    <property type="match status" value="1"/>
</dbReference>
<dbReference type="GO" id="GO:0051286">
    <property type="term" value="C:cell tip"/>
    <property type="evidence" value="ECO:0007669"/>
    <property type="project" value="TreeGrafter"/>
</dbReference>
<evidence type="ECO:0000256" key="3">
    <source>
        <dbReference type="SAM" id="MobiDB-lite"/>
    </source>
</evidence>
<keyword evidence="2" id="KW-0677">Repeat</keyword>
<accession>M5GA14</accession>
<feature type="region of interest" description="Disordered" evidence="3">
    <location>
        <begin position="459"/>
        <end position="498"/>
    </location>
</feature>
<feature type="region of interest" description="Disordered" evidence="3">
    <location>
        <begin position="552"/>
        <end position="575"/>
    </location>
</feature>
<dbReference type="Pfam" id="PF00400">
    <property type="entry name" value="WD40"/>
    <property type="match status" value="3"/>
</dbReference>
<dbReference type="InterPro" id="IPR051362">
    <property type="entry name" value="WD_repeat_creC_regulators"/>
</dbReference>
<feature type="region of interest" description="Disordered" evidence="3">
    <location>
        <begin position="69"/>
        <end position="132"/>
    </location>
</feature>
<dbReference type="RefSeq" id="XP_040632059.1">
    <property type="nucleotide sequence ID" value="XM_040776058.1"/>
</dbReference>
<dbReference type="Proteomes" id="UP000030653">
    <property type="component" value="Unassembled WGS sequence"/>
</dbReference>
<name>M5GA14_DACPD</name>
<dbReference type="AlphaFoldDB" id="M5GA14"/>
<dbReference type="EMBL" id="JH795856">
    <property type="protein sequence ID" value="EJU05165.1"/>
    <property type="molecule type" value="Genomic_DNA"/>
</dbReference>
<dbReference type="GO" id="GO:0005634">
    <property type="term" value="C:nucleus"/>
    <property type="evidence" value="ECO:0007669"/>
    <property type="project" value="TreeGrafter"/>
</dbReference>
<feature type="compositionally biased region" description="Acidic residues" evidence="3">
    <location>
        <begin position="83"/>
        <end position="96"/>
    </location>
</feature>
<dbReference type="STRING" id="1858805.M5GA14"/>
<evidence type="ECO:0000313" key="5">
    <source>
        <dbReference type="Proteomes" id="UP000030653"/>
    </source>
</evidence>
<protein>
    <submittedName>
        <fullName evidence="4">WD40 repeat-like protein</fullName>
    </submittedName>
</protein>
<dbReference type="HOGENOM" id="CLU_016971_1_2_1"/>
<dbReference type="InterPro" id="IPR001680">
    <property type="entry name" value="WD40_rpt"/>
</dbReference>
<feature type="compositionally biased region" description="Polar residues" evidence="3">
    <location>
        <begin position="1"/>
        <end position="14"/>
    </location>
</feature>
<dbReference type="PANTHER" id="PTHR14107:SF16">
    <property type="entry name" value="AT02583P"/>
    <property type="match status" value="1"/>
</dbReference>
<feature type="compositionally biased region" description="Basic and acidic residues" evidence="3">
    <location>
        <begin position="69"/>
        <end position="82"/>
    </location>
</feature>
<evidence type="ECO:0000256" key="2">
    <source>
        <dbReference type="ARBA" id="ARBA00022737"/>
    </source>
</evidence>
<feature type="region of interest" description="Disordered" evidence="3">
    <location>
        <begin position="1"/>
        <end position="20"/>
    </location>
</feature>
<reference evidence="4 5" key="1">
    <citation type="journal article" date="2012" name="Science">
        <title>The Paleozoic origin of enzymatic lignin decomposition reconstructed from 31 fungal genomes.</title>
        <authorList>
            <person name="Floudas D."/>
            <person name="Binder M."/>
            <person name="Riley R."/>
            <person name="Barry K."/>
            <person name="Blanchette R.A."/>
            <person name="Henrissat B."/>
            <person name="Martinez A.T."/>
            <person name="Otillar R."/>
            <person name="Spatafora J.W."/>
            <person name="Yadav J.S."/>
            <person name="Aerts A."/>
            <person name="Benoit I."/>
            <person name="Boyd A."/>
            <person name="Carlson A."/>
            <person name="Copeland A."/>
            <person name="Coutinho P.M."/>
            <person name="de Vries R.P."/>
            <person name="Ferreira P."/>
            <person name="Findley K."/>
            <person name="Foster B."/>
            <person name="Gaskell J."/>
            <person name="Glotzer D."/>
            <person name="Gorecki P."/>
            <person name="Heitman J."/>
            <person name="Hesse C."/>
            <person name="Hori C."/>
            <person name="Igarashi K."/>
            <person name="Jurgens J.A."/>
            <person name="Kallen N."/>
            <person name="Kersten P."/>
            <person name="Kohler A."/>
            <person name="Kuees U."/>
            <person name="Kumar T.K.A."/>
            <person name="Kuo A."/>
            <person name="LaButti K."/>
            <person name="Larrondo L.F."/>
            <person name="Lindquist E."/>
            <person name="Ling A."/>
            <person name="Lombard V."/>
            <person name="Lucas S."/>
            <person name="Lundell T."/>
            <person name="Martin R."/>
            <person name="McLaughlin D.J."/>
            <person name="Morgenstern I."/>
            <person name="Morin E."/>
            <person name="Murat C."/>
            <person name="Nagy L.G."/>
            <person name="Nolan M."/>
            <person name="Ohm R.A."/>
            <person name="Patyshakuliyeva A."/>
            <person name="Rokas A."/>
            <person name="Ruiz-Duenas F.J."/>
            <person name="Sabat G."/>
            <person name="Salamov A."/>
            <person name="Samejima M."/>
            <person name="Schmutz J."/>
            <person name="Slot J.C."/>
            <person name="St John F."/>
            <person name="Stenlid J."/>
            <person name="Sun H."/>
            <person name="Sun S."/>
            <person name="Syed K."/>
            <person name="Tsang A."/>
            <person name="Wiebenga A."/>
            <person name="Young D."/>
            <person name="Pisabarro A."/>
            <person name="Eastwood D.C."/>
            <person name="Martin F."/>
            <person name="Cullen D."/>
            <person name="Grigoriev I.V."/>
            <person name="Hibbett D.S."/>
        </authorList>
    </citation>
    <scope>NUCLEOTIDE SEQUENCE [LARGE SCALE GENOMIC DNA]</scope>
    <source>
        <strain evidence="4 5">DJM-731 SS1</strain>
    </source>
</reference>
<feature type="compositionally biased region" description="Gly residues" evidence="3">
    <location>
        <begin position="459"/>
        <end position="475"/>
    </location>
</feature>
<dbReference type="Gene3D" id="2.130.10.10">
    <property type="entry name" value="YVTN repeat-like/Quinoprotein amine dehydrogenase"/>
    <property type="match status" value="1"/>
</dbReference>
<dbReference type="GeneID" id="63691120"/>
<dbReference type="InterPro" id="IPR015943">
    <property type="entry name" value="WD40/YVTN_repeat-like_dom_sf"/>
</dbReference>
<dbReference type="InterPro" id="IPR036322">
    <property type="entry name" value="WD40_repeat_dom_sf"/>
</dbReference>
<proteinExistence type="predicted"/>
<organism evidence="4 5">
    <name type="scientific">Dacryopinax primogenitus (strain DJM 731)</name>
    <name type="common">Brown rot fungus</name>
    <dbReference type="NCBI Taxonomy" id="1858805"/>
    <lineage>
        <taxon>Eukaryota</taxon>
        <taxon>Fungi</taxon>
        <taxon>Dikarya</taxon>
        <taxon>Basidiomycota</taxon>
        <taxon>Agaricomycotina</taxon>
        <taxon>Dacrymycetes</taxon>
        <taxon>Dacrymycetales</taxon>
        <taxon>Dacrymycetaceae</taxon>
        <taxon>Dacryopinax</taxon>
    </lineage>
</organism>
<evidence type="ECO:0000313" key="4">
    <source>
        <dbReference type="EMBL" id="EJU05165.1"/>
    </source>
</evidence>
<keyword evidence="5" id="KW-1185">Reference proteome</keyword>
<dbReference type="GO" id="GO:0045013">
    <property type="term" value="P:carbon catabolite repression of transcription"/>
    <property type="evidence" value="ECO:0007669"/>
    <property type="project" value="TreeGrafter"/>
</dbReference>
<evidence type="ECO:0000256" key="1">
    <source>
        <dbReference type="ARBA" id="ARBA00022574"/>
    </source>
</evidence>
<dbReference type="SUPFAM" id="SSF50978">
    <property type="entry name" value="WD40 repeat-like"/>
    <property type="match status" value="1"/>
</dbReference>
<dbReference type="SMART" id="SM00320">
    <property type="entry name" value="WD40"/>
    <property type="match status" value="4"/>
</dbReference>